<name>A0ABV9QAZ2_9BURK</name>
<reference evidence="2" key="1">
    <citation type="journal article" date="2019" name="Int. J. Syst. Evol. Microbiol.">
        <title>The Global Catalogue of Microorganisms (GCM) 10K type strain sequencing project: providing services to taxonomists for standard genome sequencing and annotation.</title>
        <authorList>
            <consortium name="The Broad Institute Genomics Platform"/>
            <consortium name="The Broad Institute Genome Sequencing Center for Infectious Disease"/>
            <person name="Wu L."/>
            <person name="Ma J."/>
        </authorList>
    </citation>
    <scope>NUCLEOTIDE SEQUENCE [LARGE SCALE GENOMIC DNA]</scope>
    <source>
        <strain evidence="2">CCUG 49452</strain>
    </source>
</reference>
<protein>
    <submittedName>
        <fullName evidence="1">Uncharacterized protein</fullName>
    </submittedName>
</protein>
<organism evidence="1 2">
    <name type="scientific">Giesbergeria sinuosa</name>
    <dbReference type="NCBI Taxonomy" id="80883"/>
    <lineage>
        <taxon>Bacteria</taxon>
        <taxon>Pseudomonadati</taxon>
        <taxon>Pseudomonadota</taxon>
        <taxon>Betaproteobacteria</taxon>
        <taxon>Burkholderiales</taxon>
        <taxon>Comamonadaceae</taxon>
        <taxon>Giesbergeria</taxon>
    </lineage>
</organism>
<dbReference type="RefSeq" id="WP_382431344.1">
    <property type="nucleotide sequence ID" value="NZ_JBHSHJ010000004.1"/>
</dbReference>
<dbReference type="EMBL" id="JBHSHJ010000004">
    <property type="protein sequence ID" value="MFC4788681.1"/>
    <property type="molecule type" value="Genomic_DNA"/>
</dbReference>
<accession>A0ABV9QAZ2</accession>
<keyword evidence="2" id="KW-1185">Reference proteome</keyword>
<dbReference type="Proteomes" id="UP001596001">
    <property type="component" value="Unassembled WGS sequence"/>
</dbReference>
<gene>
    <name evidence="1" type="ORF">ACFO6X_06745</name>
</gene>
<evidence type="ECO:0000313" key="2">
    <source>
        <dbReference type="Proteomes" id="UP001596001"/>
    </source>
</evidence>
<comment type="caution">
    <text evidence="1">The sequence shown here is derived from an EMBL/GenBank/DDBJ whole genome shotgun (WGS) entry which is preliminary data.</text>
</comment>
<proteinExistence type="predicted"/>
<evidence type="ECO:0000313" key="1">
    <source>
        <dbReference type="EMBL" id="MFC4788681.1"/>
    </source>
</evidence>
<sequence>MSAPAKDHQENVEQTLMHLHEAIQDVHVYQGDQAQALQRIEAVLLRIEAALTGGKPHPVEVQ</sequence>